<accession>A0ABP2TCI6</accession>
<keyword evidence="2" id="KW-1185">Reference proteome</keyword>
<proteinExistence type="predicted"/>
<protein>
    <recommendedName>
        <fullName evidence="3">Lipoprotein</fullName>
    </recommendedName>
</protein>
<evidence type="ECO:0008006" key="3">
    <source>
        <dbReference type="Google" id="ProtNLM"/>
    </source>
</evidence>
<gene>
    <name evidence="1" type="ORF">LEP1GSC035_4078</name>
</gene>
<evidence type="ECO:0000313" key="2">
    <source>
        <dbReference type="Proteomes" id="UP000012099"/>
    </source>
</evidence>
<name>A0ABP2TCI6_9LEPT</name>
<organism evidence="1 2">
    <name type="scientific">Leptospira noguchii str. 2007001578</name>
    <dbReference type="NCBI Taxonomy" id="1049974"/>
    <lineage>
        <taxon>Bacteria</taxon>
        <taxon>Pseudomonadati</taxon>
        <taxon>Spirochaetota</taxon>
        <taxon>Spirochaetia</taxon>
        <taxon>Leptospirales</taxon>
        <taxon>Leptospiraceae</taxon>
        <taxon>Leptospira</taxon>
    </lineage>
</organism>
<reference evidence="1 2" key="1">
    <citation type="submission" date="2013-01" db="EMBL/GenBank/DDBJ databases">
        <authorList>
            <person name="Harkins D.M."/>
            <person name="Durkin A.S."/>
            <person name="Brinkac L.M."/>
            <person name="Haft D.H."/>
            <person name="Selengut J.D."/>
            <person name="Sanka R."/>
            <person name="DePew J."/>
            <person name="Purushe J."/>
            <person name="Whelen A.C."/>
            <person name="Vinetz J.M."/>
            <person name="Sutton G.G."/>
            <person name="Nierman W.C."/>
            <person name="Fouts D.E."/>
        </authorList>
    </citation>
    <scope>NUCLEOTIDE SEQUENCE [LARGE SCALE GENOMIC DNA]</scope>
    <source>
        <strain evidence="1 2">2007001578</strain>
    </source>
</reference>
<comment type="caution">
    <text evidence="1">The sequence shown here is derived from an EMBL/GenBank/DDBJ whole genome shotgun (WGS) entry which is preliminary data.</text>
</comment>
<dbReference type="EMBL" id="AHMH02000052">
    <property type="protein sequence ID" value="EMN01477.1"/>
    <property type="molecule type" value="Genomic_DNA"/>
</dbReference>
<evidence type="ECO:0000313" key="1">
    <source>
        <dbReference type="EMBL" id="EMN01477.1"/>
    </source>
</evidence>
<dbReference type="Proteomes" id="UP000012099">
    <property type="component" value="Unassembled WGS sequence"/>
</dbReference>
<dbReference type="RefSeq" id="WP_004428696.1">
    <property type="nucleotide sequence ID" value="NZ_AHMH02000052.1"/>
</dbReference>
<sequence length="64" mass="7142">MNNFYRQFISHITVVYVVVLSHDITGGATNAKRSCQIAKQRINTRARKVCKESGETGSQKSISL</sequence>